<keyword evidence="1" id="KW-1133">Transmembrane helix</keyword>
<dbReference type="EMBL" id="JAUKTV010000003">
    <property type="protein sequence ID" value="KAK0742361.1"/>
    <property type="molecule type" value="Genomic_DNA"/>
</dbReference>
<dbReference type="AlphaFoldDB" id="A0AA40EN50"/>
<organism evidence="2 3">
    <name type="scientific">Apiosordaria backusii</name>
    <dbReference type="NCBI Taxonomy" id="314023"/>
    <lineage>
        <taxon>Eukaryota</taxon>
        <taxon>Fungi</taxon>
        <taxon>Dikarya</taxon>
        <taxon>Ascomycota</taxon>
        <taxon>Pezizomycotina</taxon>
        <taxon>Sordariomycetes</taxon>
        <taxon>Sordariomycetidae</taxon>
        <taxon>Sordariales</taxon>
        <taxon>Lasiosphaeriaceae</taxon>
        <taxon>Apiosordaria</taxon>
    </lineage>
</organism>
<evidence type="ECO:0000256" key="1">
    <source>
        <dbReference type="SAM" id="Phobius"/>
    </source>
</evidence>
<evidence type="ECO:0000313" key="3">
    <source>
        <dbReference type="Proteomes" id="UP001172159"/>
    </source>
</evidence>
<sequence>MSSPLRLGLHGVQSGNTPIVVKEGLQQVSIGDFHNEPKVKSVRTAAGKCLPEQPRTPLTDLSGSVPSAGRDACFALCRGCLPRTVEVKSATGLHHRPRQPTFSLAHIRILSIVSRVFLLFSSLAGHAGVLFATLVDMFARFVGRENACRCSVDGDGSRDNMLEQLRQVSPPGGGTKLASQVQSRASFRRGWRSDTIHTVQ</sequence>
<comment type="caution">
    <text evidence="2">The sequence shown here is derived from an EMBL/GenBank/DDBJ whole genome shotgun (WGS) entry which is preliminary data.</text>
</comment>
<name>A0AA40EN50_9PEZI</name>
<keyword evidence="1" id="KW-0472">Membrane</keyword>
<reference evidence="2" key="1">
    <citation type="submission" date="2023-06" db="EMBL/GenBank/DDBJ databases">
        <title>Genome-scale phylogeny and comparative genomics of the fungal order Sordariales.</title>
        <authorList>
            <consortium name="Lawrence Berkeley National Laboratory"/>
            <person name="Hensen N."/>
            <person name="Bonometti L."/>
            <person name="Westerberg I."/>
            <person name="Brannstrom I.O."/>
            <person name="Guillou S."/>
            <person name="Cros-Aarteil S."/>
            <person name="Calhoun S."/>
            <person name="Haridas S."/>
            <person name="Kuo A."/>
            <person name="Mondo S."/>
            <person name="Pangilinan J."/>
            <person name="Riley R."/>
            <person name="Labutti K."/>
            <person name="Andreopoulos B."/>
            <person name="Lipzen A."/>
            <person name="Chen C."/>
            <person name="Yanf M."/>
            <person name="Daum C."/>
            <person name="Ng V."/>
            <person name="Clum A."/>
            <person name="Steindorff A."/>
            <person name="Ohm R."/>
            <person name="Martin F."/>
            <person name="Silar P."/>
            <person name="Natvig D."/>
            <person name="Lalanne C."/>
            <person name="Gautier V."/>
            <person name="Ament-Velasquez S.L."/>
            <person name="Kruys A."/>
            <person name="Hutchinson M.I."/>
            <person name="Powell A.J."/>
            <person name="Barry K."/>
            <person name="Miller A.N."/>
            <person name="Grigoriev I.V."/>
            <person name="Debuchy R."/>
            <person name="Gladieux P."/>
            <person name="Thoren M.H."/>
            <person name="Johannesson H."/>
        </authorList>
    </citation>
    <scope>NUCLEOTIDE SEQUENCE</scope>
    <source>
        <strain evidence="2">CBS 540.89</strain>
    </source>
</reference>
<accession>A0AA40EN50</accession>
<evidence type="ECO:0000313" key="2">
    <source>
        <dbReference type="EMBL" id="KAK0742361.1"/>
    </source>
</evidence>
<keyword evidence="3" id="KW-1185">Reference proteome</keyword>
<keyword evidence="1" id="KW-0812">Transmembrane</keyword>
<gene>
    <name evidence="2" type="ORF">B0T21DRAFT_129078</name>
</gene>
<feature type="transmembrane region" description="Helical" evidence="1">
    <location>
        <begin position="116"/>
        <end position="139"/>
    </location>
</feature>
<dbReference type="Proteomes" id="UP001172159">
    <property type="component" value="Unassembled WGS sequence"/>
</dbReference>
<proteinExistence type="predicted"/>
<protein>
    <submittedName>
        <fullName evidence="2">Uncharacterized protein</fullName>
    </submittedName>
</protein>